<dbReference type="InterPro" id="IPR036188">
    <property type="entry name" value="FAD/NAD-bd_sf"/>
</dbReference>
<dbReference type="STRING" id="212818.A0A0D1ZY50"/>
<dbReference type="Proteomes" id="UP000054302">
    <property type="component" value="Unassembled WGS sequence"/>
</dbReference>
<dbReference type="InterPro" id="IPR050641">
    <property type="entry name" value="RIFMO-like"/>
</dbReference>
<reference evidence="6 7" key="1">
    <citation type="submission" date="2015-01" db="EMBL/GenBank/DDBJ databases">
        <title>The Genome Sequence of Exophiala mesophila CBS40295.</title>
        <authorList>
            <consortium name="The Broad Institute Genomics Platform"/>
            <person name="Cuomo C."/>
            <person name="de Hoog S."/>
            <person name="Gorbushina A."/>
            <person name="Stielow B."/>
            <person name="Teixiera M."/>
            <person name="Abouelleil A."/>
            <person name="Chapman S.B."/>
            <person name="Priest M."/>
            <person name="Young S.K."/>
            <person name="Wortman J."/>
            <person name="Nusbaum C."/>
            <person name="Birren B."/>
        </authorList>
    </citation>
    <scope>NUCLEOTIDE SEQUENCE [LARGE SCALE GENOMIC DNA]</scope>
    <source>
        <strain evidence="6 7">CBS 40295</strain>
    </source>
</reference>
<keyword evidence="3" id="KW-0274">FAD</keyword>
<organism evidence="6 7">
    <name type="scientific">Exophiala mesophila</name>
    <name type="common">Black yeast-like fungus</name>
    <dbReference type="NCBI Taxonomy" id="212818"/>
    <lineage>
        <taxon>Eukaryota</taxon>
        <taxon>Fungi</taxon>
        <taxon>Dikarya</taxon>
        <taxon>Ascomycota</taxon>
        <taxon>Pezizomycotina</taxon>
        <taxon>Eurotiomycetes</taxon>
        <taxon>Chaetothyriomycetidae</taxon>
        <taxon>Chaetothyriales</taxon>
        <taxon>Herpotrichiellaceae</taxon>
        <taxon>Exophiala</taxon>
    </lineage>
</organism>
<proteinExistence type="predicted"/>
<dbReference type="AlphaFoldDB" id="A0A0D1ZY50"/>
<dbReference type="VEuPathDB" id="FungiDB:PV10_06320"/>
<dbReference type="PRINTS" id="PR00420">
    <property type="entry name" value="RNGMNOXGNASE"/>
</dbReference>
<dbReference type="SUPFAM" id="SSF51905">
    <property type="entry name" value="FAD/NAD(P)-binding domain"/>
    <property type="match status" value="1"/>
</dbReference>
<accession>A0A0D1ZY50</accession>
<sequence length="602" mass="66519">MGDAGSTATQTPEVRDVVPVLVIGAGPAGLLMSHILNRQGVKSLIVEKYTTRLTAPKAHAIGPRSFDILKQSGIDIPRLRAAGTKRDESRWVSLVTSMAGAELQKYPYERMDVDVLDATPEMFHNISQPVTESHIAEQLQGVVEIRKGHQFISCVNDDEGVTTVVKNRSTGEYYAVRSKYLIACDGARSMVRENVGIENHQESSIETLMTIELTIDVRPIVNDRRRMLYILLNPDLSGSLIGYDLGSKIVLTTKVNQAVMPIEKWNVDFCKQLVDAALGTSVPYTVDSFRPWILGRKVAKAYSKGRTFLAGDAAHSFPPSAGIGLNTGLADVHNLALKIAAVENGWAKPSTLESYGAERRPVADVNSHRSYCNSQRIHSMISQLGLTETDKTKARRLFEQALTDVSQRENLQKVMDELANNFDNLELHIGFVYGDPVYPENPSNYLPKYVPGARLPHHWIRELNDELMKNVAPVDLTHISELADEEKALRRYSTLDLCAPSGLTLIVNNSKGQEERVNAIKGLFASTFTPTTAPPLVAVTLEKDFELVFPEKAQEFLHNFKLGPDQQGGVLIRPDQHILLVLDEGTTAENVVNAVKCFVGDE</sequence>
<evidence type="ECO:0000256" key="4">
    <source>
        <dbReference type="ARBA" id="ARBA00023002"/>
    </source>
</evidence>
<evidence type="ECO:0000256" key="2">
    <source>
        <dbReference type="ARBA" id="ARBA00022630"/>
    </source>
</evidence>
<dbReference type="GO" id="GO:0071949">
    <property type="term" value="F:FAD binding"/>
    <property type="evidence" value="ECO:0007669"/>
    <property type="project" value="InterPro"/>
</dbReference>
<comment type="cofactor">
    <cofactor evidence="1">
        <name>FAD</name>
        <dbReference type="ChEBI" id="CHEBI:57692"/>
    </cofactor>
</comment>
<dbReference type="InterPro" id="IPR002938">
    <property type="entry name" value="FAD-bd"/>
</dbReference>
<keyword evidence="4" id="KW-0560">Oxidoreductase</keyword>
<gene>
    <name evidence="6" type="ORF">PV10_06320</name>
</gene>
<dbReference type="Gene3D" id="3.30.9.10">
    <property type="entry name" value="D-Amino Acid Oxidase, subunit A, domain 2"/>
    <property type="match status" value="1"/>
</dbReference>
<dbReference type="GO" id="GO:0016709">
    <property type="term" value="F:oxidoreductase activity, acting on paired donors, with incorporation or reduction of molecular oxygen, NAD(P)H as one donor, and incorporation of one atom of oxygen"/>
    <property type="evidence" value="ECO:0007669"/>
    <property type="project" value="UniProtKB-ARBA"/>
</dbReference>
<name>A0A0D1ZY50_EXOME</name>
<dbReference type="PANTHER" id="PTHR43004">
    <property type="entry name" value="TRK SYSTEM POTASSIUM UPTAKE PROTEIN"/>
    <property type="match status" value="1"/>
</dbReference>
<evidence type="ECO:0000256" key="3">
    <source>
        <dbReference type="ARBA" id="ARBA00022827"/>
    </source>
</evidence>
<dbReference type="Pfam" id="PF01494">
    <property type="entry name" value="FAD_binding_3"/>
    <property type="match status" value="1"/>
</dbReference>
<dbReference type="HOGENOM" id="CLU_009665_14_3_1"/>
<dbReference type="OrthoDB" id="2690153at2759"/>
<evidence type="ECO:0000259" key="5">
    <source>
        <dbReference type="Pfam" id="PF01494"/>
    </source>
</evidence>
<keyword evidence="2" id="KW-0285">Flavoprotein</keyword>
<feature type="domain" description="FAD-binding" evidence="5">
    <location>
        <begin position="18"/>
        <end position="364"/>
    </location>
</feature>
<dbReference type="RefSeq" id="XP_016223397.1">
    <property type="nucleotide sequence ID" value="XM_016371104.1"/>
</dbReference>
<dbReference type="Gene3D" id="3.50.50.60">
    <property type="entry name" value="FAD/NAD(P)-binding domain"/>
    <property type="match status" value="1"/>
</dbReference>
<keyword evidence="7" id="KW-1185">Reference proteome</keyword>
<dbReference type="PANTHER" id="PTHR43004:SF19">
    <property type="entry name" value="BINDING MONOOXYGENASE, PUTATIVE (JCVI)-RELATED"/>
    <property type="match status" value="1"/>
</dbReference>
<protein>
    <recommendedName>
        <fullName evidence="5">FAD-binding domain-containing protein</fullName>
    </recommendedName>
</protein>
<evidence type="ECO:0000256" key="1">
    <source>
        <dbReference type="ARBA" id="ARBA00001974"/>
    </source>
</evidence>
<evidence type="ECO:0000313" key="7">
    <source>
        <dbReference type="Proteomes" id="UP000054302"/>
    </source>
</evidence>
<evidence type="ECO:0000313" key="6">
    <source>
        <dbReference type="EMBL" id="KIV91823.1"/>
    </source>
</evidence>
<dbReference type="GeneID" id="27324165"/>
<dbReference type="Gene3D" id="3.40.30.120">
    <property type="match status" value="1"/>
</dbReference>
<dbReference type="EMBL" id="KN847523">
    <property type="protein sequence ID" value="KIV91823.1"/>
    <property type="molecule type" value="Genomic_DNA"/>
</dbReference>